<evidence type="ECO:0000256" key="9">
    <source>
        <dbReference type="ARBA" id="ARBA00047598"/>
    </source>
</evidence>
<feature type="compositionally biased region" description="Basic and acidic residues" evidence="11">
    <location>
        <begin position="1"/>
        <end position="16"/>
    </location>
</feature>
<dbReference type="OrthoDB" id="3519933at2759"/>
<dbReference type="SUPFAM" id="SSF51905">
    <property type="entry name" value="FAD/NAD(P)-binding domain"/>
    <property type="match status" value="1"/>
</dbReference>
<evidence type="ECO:0000256" key="3">
    <source>
        <dbReference type="ARBA" id="ARBA00007588"/>
    </source>
</evidence>
<dbReference type="Gene3D" id="3.50.50.60">
    <property type="entry name" value="FAD/NAD(P)-binding domain"/>
    <property type="match status" value="1"/>
</dbReference>
<dbReference type="InterPro" id="IPR025700">
    <property type="entry name" value="Lys/Orn_oxygenase"/>
</dbReference>
<evidence type="ECO:0000313" key="13">
    <source>
        <dbReference type="Proteomes" id="UP000660729"/>
    </source>
</evidence>
<comment type="catalytic activity">
    <reaction evidence="9">
        <text>L-ornithine + NADPH + O2 = N(5)-hydroxy-L-ornithine + NADP(+) + H2O</text>
        <dbReference type="Rhea" id="RHEA:41508"/>
        <dbReference type="ChEBI" id="CHEBI:15377"/>
        <dbReference type="ChEBI" id="CHEBI:15379"/>
        <dbReference type="ChEBI" id="CHEBI:46911"/>
        <dbReference type="ChEBI" id="CHEBI:57783"/>
        <dbReference type="ChEBI" id="CHEBI:58349"/>
        <dbReference type="ChEBI" id="CHEBI:78275"/>
        <dbReference type="EC" id="1.14.13.196"/>
    </reaction>
</comment>
<comment type="pathway">
    <text evidence="2">Siderophore biosynthesis.</text>
</comment>
<protein>
    <recommendedName>
        <fullName evidence="4">L-ornithine N(5)-monooxygenase [NAD(P)H]</fullName>
        <ecNumber evidence="4">1.14.13.196</ecNumber>
    </recommendedName>
</protein>
<comment type="similarity">
    <text evidence="3">Belongs to the lysine N(6)-hydroxylase/L-ornithine N(5)-oxygenase family.</text>
</comment>
<organism evidence="12 13">
    <name type="scientific">Pseudocercospora fuligena</name>
    <dbReference type="NCBI Taxonomy" id="685502"/>
    <lineage>
        <taxon>Eukaryota</taxon>
        <taxon>Fungi</taxon>
        <taxon>Dikarya</taxon>
        <taxon>Ascomycota</taxon>
        <taxon>Pezizomycotina</taxon>
        <taxon>Dothideomycetes</taxon>
        <taxon>Dothideomycetidae</taxon>
        <taxon>Mycosphaerellales</taxon>
        <taxon>Mycosphaerellaceae</taxon>
        <taxon>Pseudocercospora</taxon>
    </lineage>
</organism>
<reference evidence="12" key="1">
    <citation type="submission" date="2020-04" db="EMBL/GenBank/DDBJ databases">
        <title>Draft genome resource of the tomato pathogen Pseudocercospora fuligena.</title>
        <authorList>
            <person name="Zaccaron A."/>
        </authorList>
    </citation>
    <scope>NUCLEOTIDE SEQUENCE</scope>
    <source>
        <strain evidence="12">PF001</strain>
    </source>
</reference>
<name>A0A8H6RW04_9PEZI</name>
<comment type="caution">
    <text evidence="12">The sequence shown here is derived from an EMBL/GenBank/DDBJ whole genome shotgun (WGS) entry which is preliminary data.</text>
</comment>
<proteinExistence type="inferred from homology"/>
<dbReference type="AlphaFoldDB" id="A0A8H6RW04"/>
<keyword evidence="5" id="KW-0285">Flavoprotein</keyword>
<sequence>MSLHIEQHNERPERRHSSSSSGSKHIYDVVGIGFGTTSLALAASLVEKNCNAKVLFLERESQFTWNPEHILPDKEVGTSFLRDLATTSNPRSEFTFMKFLHATNQLILFANNSRLTPTRRLMGHYFRWAAAKIEKLGWVNYGQEGIRVRPVQSATSKRVSQWQIETRDSKTGAVSTVRARRIVLATGATPHILAPLKTPQIEPLVLHSSSSTGLLEKLGSLQATLNIAVVGADQEAVELFHHLHTARGKHNATLFFPDSALRPDDHLPSISDMLEKPESAEGSMPPEVRARQHSEQQAPKVHLKTLEHLYEAQYSQKLMEPDSSKWRFQIRPLSEVVGASRIGSGARIVTKSPRTGEVVTSATVFDVIISATGYEFATNMDLVGAVKPLLDASGLTVNREYHVNFRRDVLSRDCDNIIYGHANMTMRSRFRLQSMPTPSDEGVSQDNELILDSVVLAGSRRTNNYHVYALEDIIKISTSDM</sequence>
<dbReference type="Proteomes" id="UP000660729">
    <property type="component" value="Unassembled WGS sequence"/>
</dbReference>
<keyword evidence="8" id="KW-0560">Oxidoreductase</keyword>
<evidence type="ECO:0000256" key="10">
    <source>
        <dbReference type="ARBA" id="ARBA00049248"/>
    </source>
</evidence>
<dbReference type="PANTHER" id="PTHR42802:SF1">
    <property type="entry name" value="L-ORNITHINE N(5)-MONOOXYGENASE"/>
    <property type="match status" value="1"/>
</dbReference>
<evidence type="ECO:0000256" key="5">
    <source>
        <dbReference type="ARBA" id="ARBA00022630"/>
    </source>
</evidence>
<dbReference type="GO" id="GO:0004497">
    <property type="term" value="F:monooxygenase activity"/>
    <property type="evidence" value="ECO:0007669"/>
    <property type="project" value="UniProtKB-KW"/>
</dbReference>
<evidence type="ECO:0000256" key="2">
    <source>
        <dbReference type="ARBA" id="ARBA00004924"/>
    </source>
</evidence>
<keyword evidence="12" id="KW-0503">Monooxygenase</keyword>
<dbReference type="GO" id="GO:0006879">
    <property type="term" value="P:intracellular iron ion homeostasis"/>
    <property type="evidence" value="ECO:0007669"/>
    <property type="project" value="TreeGrafter"/>
</dbReference>
<evidence type="ECO:0000256" key="6">
    <source>
        <dbReference type="ARBA" id="ARBA00022827"/>
    </source>
</evidence>
<dbReference type="InterPro" id="IPR036188">
    <property type="entry name" value="FAD/NAD-bd_sf"/>
</dbReference>
<evidence type="ECO:0000256" key="1">
    <source>
        <dbReference type="ARBA" id="ARBA00001974"/>
    </source>
</evidence>
<evidence type="ECO:0000256" key="7">
    <source>
        <dbReference type="ARBA" id="ARBA00022857"/>
    </source>
</evidence>
<keyword evidence="7" id="KW-0521">NADP</keyword>
<dbReference type="PANTHER" id="PTHR42802">
    <property type="entry name" value="MONOOXYGENASE"/>
    <property type="match status" value="1"/>
</dbReference>
<comment type="catalytic activity">
    <reaction evidence="10">
        <text>L-ornithine + NADH + O2 = N(5)-hydroxy-L-ornithine + NAD(+) + H2O</text>
        <dbReference type="Rhea" id="RHEA:41512"/>
        <dbReference type="ChEBI" id="CHEBI:15377"/>
        <dbReference type="ChEBI" id="CHEBI:15379"/>
        <dbReference type="ChEBI" id="CHEBI:46911"/>
        <dbReference type="ChEBI" id="CHEBI:57540"/>
        <dbReference type="ChEBI" id="CHEBI:57945"/>
        <dbReference type="ChEBI" id="CHEBI:78275"/>
        <dbReference type="EC" id="1.14.13.196"/>
    </reaction>
</comment>
<keyword evidence="13" id="KW-1185">Reference proteome</keyword>
<gene>
    <name evidence="12" type="ORF">HII31_00615</name>
</gene>
<dbReference type="Pfam" id="PF13434">
    <property type="entry name" value="Lys_Orn_oxgnase"/>
    <property type="match status" value="1"/>
</dbReference>
<dbReference type="EMBL" id="JABCIY010000003">
    <property type="protein sequence ID" value="KAF7198259.1"/>
    <property type="molecule type" value="Genomic_DNA"/>
</dbReference>
<accession>A0A8H6RW04</accession>
<feature type="region of interest" description="Disordered" evidence="11">
    <location>
        <begin position="1"/>
        <end position="22"/>
    </location>
</feature>
<evidence type="ECO:0000256" key="11">
    <source>
        <dbReference type="SAM" id="MobiDB-lite"/>
    </source>
</evidence>
<keyword evidence="6" id="KW-0274">FAD</keyword>
<evidence type="ECO:0000256" key="4">
    <source>
        <dbReference type="ARBA" id="ARBA00012881"/>
    </source>
</evidence>
<evidence type="ECO:0000256" key="8">
    <source>
        <dbReference type="ARBA" id="ARBA00023002"/>
    </source>
</evidence>
<dbReference type="EC" id="1.14.13.196" evidence="4"/>
<comment type="cofactor">
    <cofactor evidence="1">
        <name>FAD</name>
        <dbReference type="ChEBI" id="CHEBI:57692"/>
    </cofactor>
</comment>
<evidence type="ECO:0000313" key="12">
    <source>
        <dbReference type="EMBL" id="KAF7198259.1"/>
    </source>
</evidence>